<dbReference type="HOGENOM" id="CLU_2220143_0_0_3"/>
<feature type="compositionally biased region" description="Pro residues" evidence="1">
    <location>
        <begin position="96"/>
        <end position="106"/>
    </location>
</feature>
<dbReference type="RefSeq" id="WP_015181798.1">
    <property type="nucleotide sequence ID" value="NC_019738.1"/>
</dbReference>
<feature type="chain" id="PRO_5003937478" evidence="2">
    <location>
        <begin position="24"/>
        <end position="106"/>
    </location>
</feature>
<feature type="region of interest" description="Disordered" evidence="1">
    <location>
        <begin position="48"/>
        <end position="106"/>
    </location>
</feature>
<evidence type="ECO:0000313" key="3">
    <source>
        <dbReference type="EMBL" id="AFZ17646.1"/>
    </source>
</evidence>
<name>K9WCW7_9CYAN</name>
<accession>K9WCW7</accession>
<protein>
    <submittedName>
        <fullName evidence="3">Uncharacterized protein</fullName>
    </submittedName>
</protein>
<proteinExistence type="predicted"/>
<dbReference type="Proteomes" id="UP000010471">
    <property type="component" value="Chromosome"/>
</dbReference>
<feature type="compositionally biased region" description="Polar residues" evidence="1">
    <location>
        <begin position="48"/>
        <end position="64"/>
    </location>
</feature>
<keyword evidence="4" id="KW-1185">Reference proteome</keyword>
<dbReference type="KEGG" id="mic:Mic7113_1788"/>
<evidence type="ECO:0000256" key="2">
    <source>
        <dbReference type="SAM" id="SignalP"/>
    </source>
</evidence>
<evidence type="ECO:0000313" key="4">
    <source>
        <dbReference type="Proteomes" id="UP000010471"/>
    </source>
</evidence>
<sequence length="106" mass="11325">MKKMKALMIILGVVLLSGTDALAANLNRVNDGMQAFAENSRFNCTSTDVASTQTNTGNPTLTPQKRSHHVELKDNSRFMIGGFAPEDRGNPGDRGNPPPPKSGGSR</sequence>
<evidence type="ECO:0000256" key="1">
    <source>
        <dbReference type="SAM" id="MobiDB-lite"/>
    </source>
</evidence>
<feature type="signal peptide" evidence="2">
    <location>
        <begin position="1"/>
        <end position="23"/>
    </location>
</feature>
<keyword evidence="2" id="KW-0732">Signal</keyword>
<reference evidence="3 4" key="1">
    <citation type="submission" date="2012-06" db="EMBL/GenBank/DDBJ databases">
        <title>Finished chromosome of genome of Microcoleus sp. PCC 7113.</title>
        <authorList>
            <consortium name="US DOE Joint Genome Institute"/>
            <person name="Gugger M."/>
            <person name="Coursin T."/>
            <person name="Rippka R."/>
            <person name="Tandeau De Marsac N."/>
            <person name="Huntemann M."/>
            <person name="Wei C.-L."/>
            <person name="Han J."/>
            <person name="Detter J.C."/>
            <person name="Han C."/>
            <person name="Tapia R."/>
            <person name="Chen A."/>
            <person name="Kyrpides N."/>
            <person name="Mavromatis K."/>
            <person name="Markowitz V."/>
            <person name="Szeto E."/>
            <person name="Ivanova N."/>
            <person name="Pagani I."/>
            <person name="Pati A."/>
            <person name="Goodwin L."/>
            <person name="Nordberg H.P."/>
            <person name="Cantor M.N."/>
            <person name="Hua S.X."/>
            <person name="Woyke T."/>
            <person name="Kerfeld C.A."/>
        </authorList>
    </citation>
    <scope>NUCLEOTIDE SEQUENCE [LARGE SCALE GENOMIC DNA]</scope>
    <source>
        <strain evidence="3 4">PCC 7113</strain>
    </source>
</reference>
<dbReference type="AlphaFoldDB" id="K9WCW7"/>
<organism evidence="3 4">
    <name type="scientific">Allocoleopsis franciscana PCC 7113</name>
    <dbReference type="NCBI Taxonomy" id="1173027"/>
    <lineage>
        <taxon>Bacteria</taxon>
        <taxon>Bacillati</taxon>
        <taxon>Cyanobacteriota</taxon>
        <taxon>Cyanophyceae</taxon>
        <taxon>Coleofasciculales</taxon>
        <taxon>Coleofasciculaceae</taxon>
        <taxon>Allocoleopsis</taxon>
        <taxon>Allocoleopsis franciscana</taxon>
    </lineage>
</organism>
<gene>
    <name evidence="3" type="ORF">Mic7113_1788</name>
</gene>
<dbReference type="EMBL" id="CP003630">
    <property type="protein sequence ID" value="AFZ17646.1"/>
    <property type="molecule type" value="Genomic_DNA"/>
</dbReference>